<keyword evidence="3 8" id="KW-0547">Nucleotide-binding</keyword>
<evidence type="ECO:0000256" key="3">
    <source>
        <dbReference type="ARBA" id="ARBA00022741"/>
    </source>
</evidence>
<dbReference type="HAMAP" id="MF_00238">
    <property type="entry name" value="Cytidyl_kinase_type1"/>
    <property type="match status" value="1"/>
</dbReference>
<evidence type="ECO:0000256" key="9">
    <source>
        <dbReference type="SAM" id="Coils"/>
    </source>
</evidence>
<dbReference type="GO" id="GO:0036430">
    <property type="term" value="F:CMP kinase activity"/>
    <property type="evidence" value="ECO:0007669"/>
    <property type="project" value="RHEA"/>
</dbReference>
<keyword evidence="12" id="KW-1185">Reference proteome</keyword>
<dbReference type="GeneID" id="89510491"/>
<keyword evidence="2 8" id="KW-0808">Transferase</keyword>
<accession>A0A1M6EG91</accession>
<dbReference type="PANTHER" id="PTHR21299:SF2">
    <property type="entry name" value="CYTIDYLATE KINASE"/>
    <property type="match status" value="1"/>
</dbReference>
<dbReference type="GO" id="GO:0036431">
    <property type="term" value="F:dCMP kinase activity"/>
    <property type="evidence" value="ECO:0007669"/>
    <property type="project" value="InterPro"/>
</dbReference>
<protein>
    <recommendedName>
        <fullName evidence="8">Cytidylate kinase</fullName>
        <shortName evidence="8">CK</shortName>
        <ecNumber evidence="8">2.7.4.25</ecNumber>
    </recommendedName>
    <alternativeName>
        <fullName evidence="8">Cytidine monophosphate kinase</fullName>
        <shortName evidence="8">CMP kinase</shortName>
    </alternativeName>
</protein>
<dbReference type="OrthoDB" id="9807434at2"/>
<dbReference type="GO" id="GO:0005829">
    <property type="term" value="C:cytosol"/>
    <property type="evidence" value="ECO:0007669"/>
    <property type="project" value="TreeGrafter"/>
</dbReference>
<feature type="domain" description="Cytidylate kinase" evidence="10">
    <location>
        <begin position="5"/>
        <end position="218"/>
    </location>
</feature>
<feature type="binding site" evidence="8">
    <location>
        <begin position="9"/>
        <end position="17"/>
    </location>
    <ligand>
        <name>ATP</name>
        <dbReference type="ChEBI" id="CHEBI:30616"/>
    </ligand>
</feature>
<keyword evidence="4 8" id="KW-0418">Kinase</keyword>
<gene>
    <name evidence="8" type="primary">cmk</name>
    <name evidence="11" type="ORF">SAMN02745229_03720</name>
</gene>
<organism evidence="11 12">
    <name type="scientific">Butyrivibrio fibrisolvens DSM 3071</name>
    <dbReference type="NCBI Taxonomy" id="1121131"/>
    <lineage>
        <taxon>Bacteria</taxon>
        <taxon>Bacillati</taxon>
        <taxon>Bacillota</taxon>
        <taxon>Clostridia</taxon>
        <taxon>Lachnospirales</taxon>
        <taxon>Lachnospiraceae</taxon>
        <taxon>Butyrivibrio</taxon>
    </lineage>
</organism>
<comment type="catalytic activity">
    <reaction evidence="7 8">
        <text>CMP + ATP = CDP + ADP</text>
        <dbReference type="Rhea" id="RHEA:11600"/>
        <dbReference type="ChEBI" id="CHEBI:30616"/>
        <dbReference type="ChEBI" id="CHEBI:58069"/>
        <dbReference type="ChEBI" id="CHEBI:60377"/>
        <dbReference type="ChEBI" id="CHEBI:456216"/>
        <dbReference type="EC" id="2.7.4.25"/>
    </reaction>
</comment>
<name>A0A1M6EG91_BUTFI</name>
<evidence type="ECO:0000256" key="7">
    <source>
        <dbReference type="ARBA" id="ARBA00048478"/>
    </source>
</evidence>
<reference evidence="12" key="1">
    <citation type="submission" date="2016-11" db="EMBL/GenBank/DDBJ databases">
        <authorList>
            <person name="Varghese N."/>
            <person name="Submissions S."/>
        </authorList>
    </citation>
    <scope>NUCLEOTIDE SEQUENCE [LARGE SCALE GENOMIC DNA]</scope>
    <source>
        <strain evidence="12">DSM 3071</strain>
    </source>
</reference>
<dbReference type="RefSeq" id="WP_073389988.1">
    <property type="nucleotide sequence ID" value="NZ_FQXK01000043.1"/>
</dbReference>
<evidence type="ECO:0000256" key="8">
    <source>
        <dbReference type="HAMAP-Rule" id="MF_00238"/>
    </source>
</evidence>
<dbReference type="InterPro" id="IPR011994">
    <property type="entry name" value="Cytidylate_kinase_dom"/>
</dbReference>
<evidence type="ECO:0000256" key="5">
    <source>
        <dbReference type="ARBA" id="ARBA00022840"/>
    </source>
</evidence>
<evidence type="ECO:0000259" key="10">
    <source>
        <dbReference type="Pfam" id="PF02224"/>
    </source>
</evidence>
<evidence type="ECO:0000256" key="6">
    <source>
        <dbReference type="ARBA" id="ARBA00047615"/>
    </source>
</evidence>
<dbReference type="Gene3D" id="3.40.50.300">
    <property type="entry name" value="P-loop containing nucleotide triphosphate hydrolases"/>
    <property type="match status" value="1"/>
</dbReference>
<dbReference type="GO" id="GO:0006220">
    <property type="term" value="P:pyrimidine nucleotide metabolic process"/>
    <property type="evidence" value="ECO:0007669"/>
    <property type="project" value="UniProtKB-UniRule"/>
</dbReference>
<dbReference type="STRING" id="1121131.SAMN02745229_03720"/>
<comment type="similarity">
    <text evidence="1 8">Belongs to the cytidylate kinase family. Type 1 subfamily.</text>
</comment>
<evidence type="ECO:0000256" key="2">
    <source>
        <dbReference type="ARBA" id="ARBA00022679"/>
    </source>
</evidence>
<keyword evidence="9" id="KW-0175">Coiled coil</keyword>
<keyword evidence="5 8" id="KW-0067">ATP-binding</keyword>
<dbReference type="Proteomes" id="UP000184278">
    <property type="component" value="Unassembled WGS sequence"/>
</dbReference>
<dbReference type="GO" id="GO:0005524">
    <property type="term" value="F:ATP binding"/>
    <property type="evidence" value="ECO:0007669"/>
    <property type="project" value="UniProtKB-UniRule"/>
</dbReference>
<evidence type="ECO:0000313" key="11">
    <source>
        <dbReference type="EMBL" id="SHI84443.1"/>
    </source>
</evidence>
<dbReference type="CDD" id="cd02020">
    <property type="entry name" value="CMPK"/>
    <property type="match status" value="1"/>
</dbReference>
<dbReference type="AlphaFoldDB" id="A0A1M6EG91"/>
<dbReference type="EC" id="2.7.4.25" evidence="8"/>
<dbReference type="InterPro" id="IPR003136">
    <property type="entry name" value="Cytidylate_kin"/>
</dbReference>
<evidence type="ECO:0000256" key="4">
    <source>
        <dbReference type="ARBA" id="ARBA00022777"/>
    </source>
</evidence>
<proteinExistence type="inferred from homology"/>
<dbReference type="InterPro" id="IPR027417">
    <property type="entry name" value="P-loop_NTPase"/>
</dbReference>
<comment type="subcellular location">
    <subcellularLocation>
        <location evidence="8">Cytoplasm</location>
    </subcellularLocation>
</comment>
<keyword evidence="8" id="KW-0963">Cytoplasm</keyword>
<dbReference type="EMBL" id="FQXK01000043">
    <property type="protein sequence ID" value="SHI84443.1"/>
    <property type="molecule type" value="Genomic_DNA"/>
</dbReference>
<dbReference type="SUPFAM" id="SSF52540">
    <property type="entry name" value="P-loop containing nucleoside triphosphate hydrolases"/>
    <property type="match status" value="1"/>
</dbReference>
<comment type="catalytic activity">
    <reaction evidence="6 8">
        <text>dCMP + ATP = dCDP + ADP</text>
        <dbReference type="Rhea" id="RHEA:25094"/>
        <dbReference type="ChEBI" id="CHEBI:30616"/>
        <dbReference type="ChEBI" id="CHEBI:57566"/>
        <dbReference type="ChEBI" id="CHEBI:58593"/>
        <dbReference type="ChEBI" id="CHEBI:456216"/>
        <dbReference type="EC" id="2.7.4.25"/>
    </reaction>
</comment>
<dbReference type="PANTHER" id="PTHR21299">
    <property type="entry name" value="CYTIDYLATE KINASE/PANTOATE-BETA-ALANINE LIGASE"/>
    <property type="match status" value="1"/>
</dbReference>
<feature type="coiled-coil region" evidence="9">
    <location>
        <begin position="96"/>
        <end position="123"/>
    </location>
</feature>
<evidence type="ECO:0000256" key="1">
    <source>
        <dbReference type="ARBA" id="ARBA00009427"/>
    </source>
</evidence>
<evidence type="ECO:0000313" key="12">
    <source>
        <dbReference type="Proteomes" id="UP000184278"/>
    </source>
</evidence>
<dbReference type="Pfam" id="PF02224">
    <property type="entry name" value="Cytidylate_kin"/>
    <property type="match status" value="1"/>
</dbReference>
<dbReference type="NCBIfam" id="TIGR00017">
    <property type="entry name" value="cmk"/>
    <property type="match status" value="1"/>
</dbReference>
<dbReference type="GO" id="GO:0015949">
    <property type="term" value="P:nucleobase-containing small molecule interconversion"/>
    <property type="evidence" value="ECO:0007669"/>
    <property type="project" value="TreeGrafter"/>
</dbReference>
<sequence length="220" mass="24406">MSHQIAIDGPAGAGKSTIAKIVAGKLGFIYVDTGAMYRTMALYLSRQNVDPDNMEEIGEKAQSAEITIKYIDGEQVVMLGEENVNGLIRNPEVSAMASKTSQVARLREKLVELQQKLAQTENVVMDGRDIGTVVLPNADLKIYLTASVEVRAQRRYKEMIAKGQEAVLSEIEKDIAERDYRDMHREASPLKQADDAILVDTSEMSIEEVADKIIELYNTK</sequence>